<evidence type="ECO:0000256" key="1">
    <source>
        <dbReference type="SAM" id="Phobius"/>
    </source>
</evidence>
<reference evidence="2 3" key="1">
    <citation type="submission" date="2023-11" db="EMBL/GenBank/DDBJ databases">
        <title>MicrobeMod: A computational toolkit for identifying prokaryotic methylation and restriction-modification with nanopore sequencing.</title>
        <authorList>
            <person name="Crits-Christoph A."/>
            <person name="Kang S.C."/>
            <person name="Lee H."/>
            <person name="Ostrov N."/>
        </authorList>
    </citation>
    <scope>NUCLEOTIDE SEQUENCE [LARGE SCALE GENOMIC DNA]</scope>
    <source>
        <strain evidence="2 3">ATCC 33173</strain>
    </source>
</reference>
<name>A0ABZ0T5M3_HALED</name>
<gene>
    <name evidence="2" type="ORF">SR933_15000</name>
</gene>
<dbReference type="Pfam" id="PF11745">
    <property type="entry name" value="DUF3304"/>
    <property type="match status" value="1"/>
</dbReference>
<keyword evidence="1" id="KW-1133">Transmembrane helix</keyword>
<keyword evidence="1" id="KW-0472">Membrane</keyword>
<dbReference type="EMBL" id="CP139472">
    <property type="protein sequence ID" value="WPU46547.1"/>
    <property type="molecule type" value="Genomic_DNA"/>
</dbReference>
<protein>
    <submittedName>
        <fullName evidence="2">DUF3304 domain-containing protein</fullName>
    </submittedName>
</protein>
<evidence type="ECO:0000313" key="3">
    <source>
        <dbReference type="Proteomes" id="UP001322512"/>
    </source>
</evidence>
<keyword evidence="1" id="KW-0812">Transmembrane</keyword>
<feature type="transmembrane region" description="Helical" evidence="1">
    <location>
        <begin position="20"/>
        <end position="42"/>
    </location>
</feature>
<keyword evidence="3" id="KW-1185">Reference proteome</keyword>
<sequence length="167" mass="19105">MPSNARGILTMLGRWVFRRVFRGVPTWIQVVGVLAILAYVGWYNFLRMPEGGSLRGHSYIDRPIYSYWVNDNWGGNLAAFGGGATCCWSLGGGSVEVVWILSMSKKQQEQGMEQERHSVTLPMPERSREDRYLHVHFLPKNRVELVWSPDFGSPLTDKLEQEYPRDG</sequence>
<proteinExistence type="predicted"/>
<dbReference type="Proteomes" id="UP001322512">
    <property type="component" value="Chromosome"/>
</dbReference>
<dbReference type="InterPro" id="IPR021733">
    <property type="entry name" value="DUF3304"/>
</dbReference>
<organism evidence="2 3">
    <name type="scientific">Halomonas elongata (strain ATCC 33173 / DSM 2581 / NBRC 15536 / NCIMB 2198 / 1H9)</name>
    <dbReference type="NCBI Taxonomy" id="768066"/>
    <lineage>
        <taxon>Bacteria</taxon>
        <taxon>Pseudomonadati</taxon>
        <taxon>Pseudomonadota</taxon>
        <taxon>Gammaproteobacteria</taxon>
        <taxon>Oceanospirillales</taxon>
        <taxon>Halomonadaceae</taxon>
        <taxon>Halomonas</taxon>
    </lineage>
</organism>
<dbReference type="RefSeq" id="WP_321465184.1">
    <property type="nucleotide sequence ID" value="NC_014532.2"/>
</dbReference>
<evidence type="ECO:0000313" key="2">
    <source>
        <dbReference type="EMBL" id="WPU46547.1"/>
    </source>
</evidence>
<feature type="transmembrane region" description="Helical" evidence="1">
    <location>
        <begin position="77"/>
        <end position="102"/>
    </location>
</feature>
<accession>A0ABZ0T5M3</accession>
<dbReference type="GeneID" id="91011493"/>